<accession>A0A382M1W5</accession>
<keyword evidence="3" id="KW-0547">Nucleotide-binding</keyword>
<sequence length="196" mass="23315">MLPDNLKIKDFTLIKILGTGSFSVVYLARYNDNGLLYALKKIHKTKYGETVKREVEIMQRLKHPFIVNVEGFFETKNHFFIVSEYIDGIELFYFLKNIKKKNPNIFTKNNYQLTKLIISQIILALEFMHNNDFVHLDIKPENILINKFGYIKIVDFGFARRLNKNIKNEYHILYRSDKIEGTIEYLSPEMLRKYYG</sequence>
<dbReference type="InterPro" id="IPR000719">
    <property type="entry name" value="Prot_kinase_dom"/>
</dbReference>
<feature type="non-terminal residue" evidence="7">
    <location>
        <position position="196"/>
    </location>
</feature>
<gene>
    <name evidence="7" type="ORF">METZ01_LOCUS294005</name>
</gene>
<organism evidence="7">
    <name type="scientific">marine metagenome</name>
    <dbReference type="NCBI Taxonomy" id="408172"/>
    <lineage>
        <taxon>unclassified sequences</taxon>
        <taxon>metagenomes</taxon>
        <taxon>ecological metagenomes</taxon>
    </lineage>
</organism>
<evidence type="ECO:0000256" key="2">
    <source>
        <dbReference type="ARBA" id="ARBA00022679"/>
    </source>
</evidence>
<reference evidence="7" key="1">
    <citation type="submission" date="2018-05" db="EMBL/GenBank/DDBJ databases">
        <authorList>
            <person name="Lanie J.A."/>
            <person name="Ng W.-L."/>
            <person name="Kazmierczak K.M."/>
            <person name="Andrzejewski T.M."/>
            <person name="Davidsen T.M."/>
            <person name="Wayne K.J."/>
            <person name="Tettelin H."/>
            <person name="Glass J.I."/>
            <person name="Rusch D."/>
            <person name="Podicherti R."/>
            <person name="Tsui H.-C.T."/>
            <person name="Winkler M.E."/>
        </authorList>
    </citation>
    <scope>NUCLEOTIDE SEQUENCE</scope>
</reference>
<keyword evidence="1" id="KW-0723">Serine/threonine-protein kinase</keyword>
<dbReference type="PROSITE" id="PS50011">
    <property type="entry name" value="PROTEIN_KINASE_DOM"/>
    <property type="match status" value="1"/>
</dbReference>
<dbReference type="GO" id="GO:0005524">
    <property type="term" value="F:ATP binding"/>
    <property type="evidence" value="ECO:0007669"/>
    <property type="project" value="UniProtKB-KW"/>
</dbReference>
<keyword evidence="4" id="KW-0418">Kinase</keyword>
<name>A0A382M1W5_9ZZZZ</name>
<dbReference type="SUPFAM" id="SSF56112">
    <property type="entry name" value="Protein kinase-like (PK-like)"/>
    <property type="match status" value="1"/>
</dbReference>
<dbReference type="Gene3D" id="1.10.510.10">
    <property type="entry name" value="Transferase(Phosphotransferase) domain 1"/>
    <property type="match status" value="1"/>
</dbReference>
<evidence type="ECO:0000313" key="7">
    <source>
        <dbReference type="EMBL" id="SVC41151.1"/>
    </source>
</evidence>
<dbReference type="Pfam" id="PF00069">
    <property type="entry name" value="Pkinase"/>
    <property type="match status" value="1"/>
</dbReference>
<dbReference type="InterPro" id="IPR008271">
    <property type="entry name" value="Ser/Thr_kinase_AS"/>
</dbReference>
<keyword evidence="2" id="KW-0808">Transferase</keyword>
<dbReference type="GO" id="GO:0004691">
    <property type="term" value="F:cAMP-dependent protein kinase activity"/>
    <property type="evidence" value="ECO:0007669"/>
    <property type="project" value="TreeGrafter"/>
</dbReference>
<dbReference type="SMART" id="SM00220">
    <property type="entry name" value="S_TKc"/>
    <property type="match status" value="1"/>
</dbReference>
<dbReference type="InterPro" id="IPR011009">
    <property type="entry name" value="Kinase-like_dom_sf"/>
</dbReference>
<dbReference type="PANTHER" id="PTHR24353:SF37">
    <property type="entry name" value="CAMP-DEPENDENT PROTEIN KINASE CATALYTIC SUBUNIT PRKX"/>
    <property type="match status" value="1"/>
</dbReference>
<evidence type="ECO:0000256" key="4">
    <source>
        <dbReference type="ARBA" id="ARBA00022777"/>
    </source>
</evidence>
<keyword evidence="5" id="KW-0067">ATP-binding</keyword>
<evidence type="ECO:0000256" key="3">
    <source>
        <dbReference type="ARBA" id="ARBA00022741"/>
    </source>
</evidence>
<evidence type="ECO:0000259" key="6">
    <source>
        <dbReference type="PROSITE" id="PS50011"/>
    </source>
</evidence>
<evidence type="ECO:0000256" key="5">
    <source>
        <dbReference type="ARBA" id="ARBA00022840"/>
    </source>
</evidence>
<dbReference type="GO" id="GO:0005952">
    <property type="term" value="C:cAMP-dependent protein kinase complex"/>
    <property type="evidence" value="ECO:0007669"/>
    <property type="project" value="TreeGrafter"/>
</dbReference>
<dbReference type="AlphaFoldDB" id="A0A382M1W5"/>
<dbReference type="FunFam" id="3.30.200.20:FF:000042">
    <property type="entry name" value="Aurora kinase A"/>
    <property type="match status" value="1"/>
</dbReference>
<evidence type="ECO:0000256" key="1">
    <source>
        <dbReference type="ARBA" id="ARBA00022527"/>
    </source>
</evidence>
<dbReference type="EMBL" id="UINC01089784">
    <property type="protein sequence ID" value="SVC41151.1"/>
    <property type="molecule type" value="Genomic_DNA"/>
</dbReference>
<feature type="domain" description="Protein kinase" evidence="6">
    <location>
        <begin position="11"/>
        <end position="196"/>
    </location>
</feature>
<dbReference type="PANTHER" id="PTHR24353">
    <property type="entry name" value="CYCLIC NUCLEOTIDE-DEPENDENT PROTEIN KINASE"/>
    <property type="match status" value="1"/>
</dbReference>
<dbReference type="PROSITE" id="PS00107">
    <property type="entry name" value="PROTEIN_KINASE_ATP"/>
    <property type="match status" value="1"/>
</dbReference>
<proteinExistence type="predicted"/>
<dbReference type="PROSITE" id="PS00108">
    <property type="entry name" value="PROTEIN_KINASE_ST"/>
    <property type="match status" value="1"/>
</dbReference>
<dbReference type="InterPro" id="IPR017441">
    <property type="entry name" value="Protein_kinase_ATP_BS"/>
</dbReference>
<protein>
    <recommendedName>
        <fullName evidence="6">Protein kinase domain-containing protein</fullName>
    </recommendedName>
</protein>